<name>A0A538SJA5_UNCEI</name>
<evidence type="ECO:0000256" key="2">
    <source>
        <dbReference type="SAM" id="SignalP"/>
    </source>
</evidence>
<dbReference type="SUPFAM" id="SSF56925">
    <property type="entry name" value="OMPA-like"/>
    <property type="match status" value="1"/>
</dbReference>
<feature type="signal peptide" evidence="2">
    <location>
        <begin position="1"/>
        <end position="27"/>
    </location>
</feature>
<proteinExistence type="predicted"/>
<evidence type="ECO:0000313" key="3">
    <source>
        <dbReference type="EMBL" id="TMQ51447.1"/>
    </source>
</evidence>
<reference evidence="3 4" key="1">
    <citation type="journal article" date="2019" name="Nat. Microbiol.">
        <title>Mediterranean grassland soil C-N compound turnover is dependent on rainfall and depth, and is mediated by genomically divergent microorganisms.</title>
        <authorList>
            <person name="Diamond S."/>
            <person name="Andeer P.F."/>
            <person name="Li Z."/>
            <person name="Crits-Christoph A."/>
            <person name="Burstein D."/>
            <person name="Anantharaman K."/>
            <person name="Lane K.R."/>
            <person name="Thomas B.C."/>
            <person name="Pan C."/>
            <person name="Northen T.R."/>
            <person name="Banfield J.F."/>
        </authorList>
    </citation>
    <scope>NUCLEOTIDE SEQUENCE [LARGE SCALE GENOMIC DNA]</scope>
    <source>
        <strain evidence="3">WS_3</strain>
    </source>
</reference>
<comment type="caution">
    <text evidence="3">The sequence shown here is derived from an EMBL/GenBank/DDBJ whole genome shotgun (WGS) entry which is preliminary data.</text>
</comment>
<gene>
    <name evidence="3" type="ORF">E6K73_05625</name>
</gene>
<sequence length="237" mass="24980">MPGFARSKGWVISAALAVAGAVAAATAAAESVPPPTAATTAPSEDPWASGQNWLSVRAGYAKSTAVGAGDGGGGYGFGYSRMLAPLKVHKASFFKQGYSLGAYVHHELLGKLGAATEVEVPVTVEMMRHYQWKTALRPYLGLGAGGFYRKTYRTGSDIRSINPGVYVALGANAPIQKGQLLGFDVRIIRLNTENDPVNPVFGAGGSKSRHQAPLPSGRPRNPGAFHWSAKINFTMTY</sequence>
<protein>
    <recommendedName>
        <fullName evidence="5">Outer membrane protein beta-barrel domain-containing protein</fullName>
    </recommendedName>
</protein>
<feature type="chain" id="PRO_5022056524" description="Outer membrane protein beta-barrel domain-containing protein" evidence="2">
    <location>
        <begin position="28"/>
        <end position="237"/>
    </location>
</feature>
<evidence type="ECO:0000256" key="1">
    <source>
        <dbReference type="SAM" id="MobiDB-lite"/>
    </source>
</evidence>
<evidence type="ECO:0000313" key="4">
    <source>
        <dbReference type="Proteomes" id="UP000320184"/>
    </source>
</evidence>
<evidence type="ECO:0008006" key="5">
    <source>
        <dbReference type="Google" id="ProtNLM"/>
    </source>
</evidence>
<dbReference type="InterPro" id="IPR011250">
    <property type="entry name" value="OMP/PagP_B-barrel"/>
</dbReference>
<accession>A0A538SJA5</accession>
<keyword evidence="2" id="KW-0732">Signal</keyword>
<organism evidence="3 4">
    <name type="scientific">Eiseniibacteriota bacterium</name>
    <dbReference type="NCBI Taxonomy" id="2212470"/>
    <lineage>
        <taxon>Bacteria</taxon>
        <taxon>Candidatus Eiseniibacteriota</taxon>
    </lineage>
</organism>
<feature type="region of interest" description="Disordered" evidence="1">
    <location>
        <begin position="203"/>
        <end position="223"/>
    </location>
</feature>
<dbReference type="Proteomes" id="UP000320184">
    <property type="component" value="Unassembled WGS sequence"/>
</dbReference>
<dbReference type="AlphaFoldDB" id="A0A538SJA5"/>
<dbReference type="EMBL" id="VBOT01000071">
    <property type="protein sequence ID" value="TMQ51447.1"/>
    <property type="molecule type" value="Genomic_DNA"/>
</dbReference>